<evidence type="ECO:0000256" key="2">
    <source>
        <dbReference type="ARBA" id="ARBA00023315"/>
    </source>
</evidence>
<dbReference type="SUPFAM" id="SSF55729">
    <property type="entry name" value="Acyl-CoA N-acyltransferases (Nat)"/>
    <property type="match status" value="1"/>
</dbReference>
<evidence type="ECO:0000313" key="5">
    <source>
        <dbReference type="Proteomes" id="UP000054662"/>
    </source>
</evidence>
<dbReference type="CDD" id="cd04301">
    <property type="entry name" value="NAT_SF"/>
    <property type="match status" value="1"/>
</dbReference>
<dbReference type="PANTHER" id="PTHR43877">
    <property type="entry name" value="AMINOALKYLPHOSPHONATE N-ACETYLTRANSFERASE-RELATED-RELATED"/>
    <property type="match status" value="1"/>
</dbReference>
<dbReference type="PANTHER" id="PTHR43877:SF1">
    <property type="entry name" value="ACETYLTRANSFERASE"/>
    <property type="match status" value="1"/>
</dbReference>
<dbReference type="Gene3D" id="3.40.630.30">
    <property type="match status" value="1"/>
</dbReference>
<keyword evidence="5" id="KW-1185">Reference proteome</keyword>
<dbReference type="PROSITE" id="PS51186">
    <property type="entry name" value="GNAT"/>
    <property type="match status" value="1"/>
</dbReference>
<evidence type="ECO:0000313" key="4">
    <source>
        <dbReference type="EMBL" id="KTD81870.1"/>
    </source>
</evidence>
<accession>A0A0W1AKS0</accession>
<dbReference type="GO" id="GO:0016747">
    <property type="term" value="F:acyltransferase activity, transferring groups other than amino-acyl groups"/>
    <property type="evidence" value="ECO:0007669"/>
    <property type="project" value="InterPro"/>
</dbReference>
<dbReference type="Pfam" id="PF00583">
    <property type="entry name" value="Acetyltransf_1"/>
    <property type="match status" value="1"/>
</dbReference>
<organism evidence="4 5">
    <name type="scientific">Legionella worsleiensis</name>
    <dbReference type="NCBI Taxonomy" id="45076"/>
    <lineage>
        <taxon>Bacteria</taxon>
        <taxon>Pseudomonadati</taxon>
        <taxon>Pseudomonadota</taxon>
        <taxon>Gammaproteobacteria</taxon>
        <taxon>Legionellales</taxon>
        <taxon>Legionellaceae</taxon>
        <taxon>Legionella</taxon>
    </lineage>
</organism>
<name>A0A0W1AKS0_9GAMM</name>
<dbReference type="PATRIC" id="fig|45076.6.peg.183"/>
<keyword evidence="1 4" id="KW-0808">Transferase</keyword>
<gene>
    <name evidence="4" type="ORF">Lwor_0173</name>
</gene>
<dbReference type="EMBL" id="LNZC01000002">
    <property type="protein sequence ID" value="KTD81870.1"/>
    <property type="molecule type" value="Genomic_DNA"/>
</dbReference>
<feature type="domain" description="N-acetyltransferase" evidence="3">
    <location>
        <begin position="4"/>
        <end position="171"/>
    </location>
</feature>
<evidence type="ECO:0000256" key="1">
    <source>
        <dbReference type="ARBA" id="ARBA00022679"/>
    </source>
</evidence>
<dbReference type="Proteomes" id="UP000054662">
    <property type="component" value="Unassembled WGS sequence"/>
</dbReference>
<dbReference type="InterPro" id="IPR050832">
    <property type="entry name" value="Bact_Acetyltransf"/>
</dbReference>
<sequence length="171" mass="19481">MTDSLIRIAKEFDAEAIALVHIRSWQKAYEQYIPESILSHLSVSERTQQWYSLLHEGVLILVLEKDNHLIGFASVCEFRDGNKGNLSGEISAIYLHPGYWRNGFGTKLCQAALTELSKAGYKEALLWVLEDNTPAQMFYENQGFQATSETKLEEFYDGGALLREVLYKKVL</sequence>
<dbReference type="STRING" id="45076.Lwor_0173"/>
<keyword evidence="2" id="KW-0012">Acyltransferase</keyword>
<protein>
    <submittedName>
        <fullName evidence="4">Putative GCN5-related N-acetyltransferase</fullName>
    </submittedName>
</protein>
<dbReference type="AlphaFoldDB" id="A0A0W1AKS0"/>
<dbReference type="OrthoDB" id="5292888at2"/>
<dbReference type="InterPro" id="IPR000182">
    <property type="entry name" value="GNAT_dom"/>
</dbReference>
<comment type="caution">
    <text evidence="4">The sequence shown here is derived from an EMBL/GenBank/DDBJ whole genome shotgun (WGS) entry which is preliminary data.</text>
</comment>
<proteinExistence type="predicted"/>
<reference evidence="4 5" key="1">
    <citation type="submission" date="2015-11" db="EMBL/GenBank/DDBJ databases">
        <title>Genomic analysis of 38 Legionella species identifies large and diverse effector repertoires.</title>
        <authorList>
            <person name="Burstein D."/>
            <person name="Amaro F."/>
            <person name="Zusman T."/>
            <person name="Lifshitz Z."/>
            <person name="Cohen O."/>
            <person name="Gilbert J.A."/>
            <person name="Pupko T."/>
            <person name="Shuman H.A."/>
            <person name="Segal G."/>
        </authorList>
    </citation>
    <scope>NUCLEOTIDE SEQUENCE [LARGE SCALE GENOMIC DNA]</scope>
    <source>
        <strain evidence="4 5">ATCC 49508</strain>
    </source>
</reference>
<dbReference type="InterPro" id="IPR016181">
    <property type="entry name" value="Acyl_CoA_acyltransferase"/>
</dbReference>
<dbReference type="RefSeq" id="WP_058491859.1">
    <property type="nucleotide sequence ID" value="NZ_CBCRUR010000002.1"/>
</dbReference>
<evidence type="ECO:0000259" key="3">
    <source>
        <dbReference type="PROSITE" id="PS51186"/>
    </source>
</evidence>